<dbReference type="SMART" id="SM00202">
    <property type="entry name" value="SR"/>
    <property type="match status" value="3"/>
</dbReference>
<dbReference type="EMBL" id="CACVKT020005231">
    <property type="protein sequence ID" value="CAC5393919.1"/>
    <property type="molecule type" value="Genomic_DNA"/>
</dbReference>
<dbReference type="InterPro" id="IPR036772">
    <property type="entry name" value="SRCR-like_dom_sf"/>
</dbReference>
<dbReference type="Gene3D" id="3.10.250.10">
    <property type="entry name" value="SRCR-like domain"/>
    <property type="match status" value="3"/>
</dbReference>
<dbReference type="Pfam" id="PF00530">
    <property type="entry name" value="SRCR"/>
    <property type="match status" value="3"/>
</dbReference>
<sequence>MNGFLLGDLRISLGKLEILHNNTWGTVCSGTFDETEARVACKQLGYRNGSVLEKTVTTGTSIVWLNTIKCNGGENTLTDCLHPEWGKHSCSHGNVVGIRCFEGEGDVRIVSGRLEIYYYGTWGTICDDNFDDRDATVACRQLGYNSGKFVGAKENGTGPIWLDDLHCSGNEPTLGNCSNSGLGEVDCVHRQDVGIECSDSKEGAIRINSNKYELTESMQESGRLEIFHNNEWGSVCEDDFEKTDAEVACRQLGYKKDKNTLGQGGWLLLFSLQYTLYMIAVEDIHDKIGYVTNIFKTKQWKIEAVIVVLRLHKSYQLKRIVNGIRIISIYGDV</sequence>
<keyword evidence="2 4" id="KW-1015">Disulfide bond</keyword>
<dbReference type="PRINTS" id="PR00258">
    <property type="entry name" value="SPERACTRCPTR"/>
</dbReference>
<keyword evidence="3" id="KW-0325">Glycoprotein</keyword>
<evidence type="ECO:0000256" key="3">
    <source>
        <dbReference type="ARBA" id="ARBA00023180"/>
    </source>
</evidence>
<evidence type="ECO:0000256" key="2">
    <source>
        <dbReference type="ARBA" id="ARBA00023157"/>
    </source>
</evidence>
<dbReference type="SUPFAM" id="SSF56487">
    <property type="entry name" value="SRCR-like"/>
    <property type="match status" value="3"/>
</dbReference>
<comment type="caution">
    <text evidence="4">Lacks conserved residue(s) required for the propagation of feature annotation.</text>
</comment>
<evidence type="ECO:0000313" key="6">
    <source>
        <dbReference type="EMBL" id="CAC5393919.1"/>
    </source>
</evidence>
<evidence type="ECO:0000259" key="5">
    <source>
        <dbReference type="PROSITE" id="PS50287"/>
    </source>
</evidence>
<dbReference type="FunFam" id="3.10.250.10:FF:000005">
    <property type="entry name" value="Neurotrypsin isoform A"/>
    <property type="match status" value="1"/>
</dbReference>
<name>A0A6J8CFA5_MYTCO</name>
<gene>
    <name evidence="6" type="ORF">MCOR_28731</name>
</gene>
<feature type="disulfide bond" evidence="4">
    <location>
        <begin position="70"/>
        <end position="80"/>
    </location>
</feature>
<proteinExistence type="predicted"/>
<feature type="disulfide bond" evidence="4">
    <location>
        <begin position="167"/>
        <end position="177"/>
    </location>
</feature>
<evidence type="ECO:0000313" key="7">
    <source>
        <dbReference type="Proteomes" id="UP000507470"/>
    </source>
</evidence>
<dbReference type="PANTHER" id="PTHR48071:SF18">
    <property type="entry name" value="DELETED IN MALIGNANT BRAIN TUMORS 1 PROTEIN-RELATED"/>
    <property type="match status" value="1"/>
</dbReference>
<dbReference type="PROSITE" id="PS50287">
    <property type="entry name" value="SRCR_2"/>
    <property type="match status" value="3"/>
</dbReference>
<dbReference type="InterPro" id="IPR001190">
    <property type="entry name" value="SRCR"/>
</dbReference>
<feature type="domain" description="SRCR" evidence="5">
    <location>
        <begin position="205"/>
        <end position="253"/>
    </location>
</feature>
<feature type="domain" description="SRCR" evidence="5">
    <location>
        <begin position="98"/>
        <end position="198"/>
    </location>
</feature>
<evidence type="ECO:0000256" key="1">
    <source>
        <dbReference type="ARBA" id="ARBA00022729"/>
    </source>
</evidence>
<dbReference type="GO" id="GO:0016020">
    <property type="term" value="C:membrane"/>
    <property type="evidence" value="ECO:0007669"/>
    <property type="project" value="InterPro"/>
</dbReference>
<feature type="domain" description="SRCR" evidence="5">
    <location>
        <begin position="1"/>
        <end position="101"/>
    </location>
</feature>
<dbReference type="PANTHER" id="PTHR48071">
    <property type="entry name" value="SRCR DOMAIN-CONTAINING PROTEIN"/>
    <property type="match status" value="1"/>
</dbReference>
<dbReference type="FunFam" id="3.10.250.10:FF:000001">
    <property type="entry name" value="Lysyl oxidase 4 isoform X1"/>
    <property type="match status" value="1"/>
</dbReference>
<organism evidence="6 7">
    <name type="scientific">Mytilus coruscus</name>
    <name type="common">Sea mussel</name>
    <dbReference type="NCBI Taxonomy" id="42192"/>
    <lineage>
        <taxon>Eukaryota</taxon>
        <taxon>Metazoa</taxon>
        <taxon>Spiralia</taxon>
        <taxon>Lophotrochozoa</taxon>
        <taxon>Mollusca</taxon>
        <taxon>Bivalvia</taxon>
        <taxon>Autobranchia</taxon>
        <taxon>Pteriomorphia</taxon>
        <taxon>Mytilida</taxon>
        <taxon>Mytiloidea</taxon>
        <taxon>Mytilidae</taxon>
        <taxon>Mytilinae</taxon>
        <taxon>Mytilus</taxon>
    </lineage>
</organism>
<accession>A0A6J8CFA5</accession>
<dbReference type="Proteomes" id="UP000507470">
    <property type="component" value="Unassembled WGS sequence"/>
</dbReference>
<protein>
    <recommendedName>
        <fullName evidence="5">SRCR domain-containing protein</fullName>
    </recommendedName>
</protein>
<keyword evidence="1" id="KW-0732">Signal</keyword>
<dbReference type="AlphaFoldDB" id="A0A6J8CFA5"/>
<dbReference type="OrthoDB" id="536948at2759"/>
<evidence type="ECO:0000256" key="4">
    <source>
        <dbReference type="PROSITE-ProRule" id="PRU00196"/>
    </source>
</evidence>
<reference evidence="6 7" key="1">
    <citation type="submission" date="2020-06" db="EMBL/GenBank/DDBJ databases">
        <authorList>
            <person name="Li R."/>
            <person name="Bekaert M."/>
        </authorList>
    </citation>
    <scope>NUCLEOTIDE SEQUENCE [LARGE SCALE GENOMIC DNA]</scope>
    <source>
        <strain evidence="7">wild</strain>
    </source>
</reference>
<keyword evidence="7" id="KW-1185">Reference proteome</keyword>